<keyword evidence="3" id="KW-1185">Reference proteome</keyword>
<organism evidence="2 3">
    <name type="scientific">Corynebacterium doosanense CAU 212 = DSM 45436</name>
    <dbReference type="NCBI Taxonomy" id="558173"/>
    <lineage>
        <taxon>Bacteria</taxon>
        <taxon>Bacillati</taxon>
        <taxon>Actinomycetota</taxon>
        <taxon>Actinomycetes</taxon>
        <taxon>Mycobacteriales</taxon>
        <taxon>Corynebacteriaceae</taxon>
        <taxon>Corynebacterium</taxon>
    </lineage>
</organism>
<sequence>MSTHPRAELNPDFANPLRFSLMALLVKVERMPFKEARAFLDTSDSQLSKHASALADAGYVKIHKSFIGKTPVTAYSATSAGVKAWEAHLDALRSIVEGG</sequence>
<dbReference type="PANTHER" id="PTHR37318:SF1">
    <property type="entry name" value="BSL7504 PROTEIN"/>
    <property type="match status" value="1"/>
</dbReference>
<dbReference type="eggNOG" id="COG1846">
    <property type="taxonomic scope" value="Bacteria"/>
</dbReference>
<dbReference type="AlphaFoldDB" id="A0A097IIE3"/>
<dbReference type="Gene3D" id="1.10.10.10">
    <property type="entry name" value="Winged helix-like DNA-binding domain superfamily/Winged helix DNA-binding domain"/>
    <property type="match status" value="1"/>
</dbReference>
<protein>
    <submittedName>
        <fullName evidence="2">ArsR family transcriptional regulator</fullName>
    </submittedName>
</protein>
<dbReference type="InterPro" id="IPR027395">
    <property type="entry name" value="WH_DNA-bd_dom"/>
</dbReference>
<name>A0A097IIE3_9CORY</name>
<accession>A0A097IIE3</accession>
<gene>
    <name evidence="2" type="ORF">CDOO_11920</name>
</gene>
<evidence type="ECO:0000313" key="2">
    <source>
        <dbReference type="EMBL" id="AIT61886.1"/>
    </source>
</evidence>
<dbReference type="InterPro" id="IPR036388">
    <property type="entry name" value="WH-like_DNA-bd_sf"/>
</dbReference>
<dbReference type="EMBL" id="CP006764">
    <property type="protein sequence ID" value="AIT61886.1"/>
    <property type="molecule type" value="Genomic_DNA"/>
</dbReference>
<dbReference type="PANTHER" id="PTHR37318">
    <property type="entry name" value="BSL7504 PROTEIN"/>
    <property type="match status" value="1"/>
</dbReference>
<dbReference type="Proteomes" id="UP000029914">
    <property type="component" value="Chromosome"/>
</dbReference>
<evidence type="ECO:0000313" key="3">
    <source>
        <dbReference type="Proteomes" id="UP000029914"/>
    </source>
</evidence>
<feature type="domain" description="Winged helix DNA-binding" evidence="1">
    <location>
        <begin position="17"/>
        <end position="96"/>
    </location>
</feature>
<dbReference type="HOGENOM" id="CLU_142189_1_1_11"/>
<reference evidence="2 3" key="1">
    <citation type="submission" date="2013-09" db="EMBL/GenBank/DDBJ databases">
        <title>Complete genome sequence of Corynebacterium doosanense CAU 212(T) (=DSM 45436(T)), isolated from activated sludge.</title>
        <authorList>
            <person name="Schaffert L."/>
            <person name="Albersmeier A."/>
            <person name="Kalinowski J."/>
            <person name="Ruckert C."/>
        </authorList>
    </citation>
    <scope>NUCLEOTIDE SEQUENCE [LARGE SCALE GENOMIC DNA]</scope>
    <source>
        <strain evidence="2 3">CAU 212</strain>
    </source>
</reference>
<proteinExistence type="predicted"/>
<dbReference type="Pfam" id="PF13601">
    <property type="entry name" value="HTH_34"/>
    <property type="match status" value="1"/>
</dbReference>
<evidence type="ECO:0000259" key="1">
    <source>
        <dbReference type="Pfam" id="PF13601"/>
    </source>
</evidence>
<dbReference type="STRING" id="558173.CDOO_11920"/>
<dbReference type="InterPro" id="IPR036390">
    <property type="entry name" value="WH_DNA-bd_sf"/>
</dbReference>
<dbReference type="KEGG" id="cdo:CDOO_11920"/>
<dbReference type="SUPFAM" id="SSF46785">
    <property type="entry name" value="Winged helix' DNA-binding domain"/>
    <property type="match status" value="1"/>
</dbReference>
<dbReference type="RefSeq" id="WP_018022782.1">
    <property type="nucleotide sequence ID" value="NZ_AQUX01000012.1"/>
</dbReference>